<dbReference type="GO" id="GO:0010417">
    <property type="term" value="P:glucuronoxylan biosynthetic process"/>
    <property type="evidence" value="ECO:0007669"/>
    <property type="project" value="TreeGrafter"/>
</dbReference>
<feature type="chain" id="PRO_5002275504" description="Exostosin GT47 domain-containing protein" evidence="6">
    <location>
        <begin position="34"/>
        <end position="789"/>
    </location>
</feature>
<evidence type="ECO:0000256" key="3">
    <source>
        <dbReference type="ARBA" id="ARBA00022676"/>
    </source>
</evidence>
<feature type="domain" description="Exostosin GT47" evidence="7">
    <location>
        <begin position="63"/>
        <end position="358"/>
    </location>
</feature>
<evidence type="ECO:0000256" key="5">
    <source>
        <dbReference type="ARBA" id="ARBA00023034"/>
    </source>
</evidence>
<evidence type="ECO:0000256" key="1">
    <source>
        <dbReference type="ARBA" id="ARBA00004323"/>
    </source>
</evidence>
<evidence type="ECO:0000256" key="2">
    <source>
        <dbReference type="ARBA" id="ARBA00010271"/>
    </source>
</evidence>
<dbReference type="PANTHER" id="PTHR11062">
    <property type="entry name" value="EXOSTOSIN HEPARAN SULFATE GLYCOSYLTRANSFERASE -RELATED"/>
    <property type="match status" value="1"/>
</dbReference>
<keyword evidence="4" id="KW-0735">Signal-anchor</keyword>
<evidence type="ECO:0000313" key="9">
    <source>
        <dbReference type="Proteomes" id="UP000026960"/>
    </source>
</evidence>
<protein>
    <recommendedName>
        <fullName evidence="7">Exostosin GT47 domain-containing protein</fullName>
    </recommendedName>
</protein>
<dbReference type="GO" id="GO:0016757">
    <property type="term" value="F:glycosyltransferase activity"/>
    <property type="evidence" value="ECO:0007669"/>
    <property type="project" value="UniProtKB-KW"/>
</dbReference>
<keyword evidence="4" id="KW-0812">Transmembrane</keyword>
<dbReference type="GO" id="GO:0009834">
    <property type="term" value="P:plant-type secondary cell wall biogenesis"/>
    <property type="evidence" value="ECO:0007669"/>
    <property type="project" value="TreeGrafter"/>
</dbReference>
<dbReference type="PROSITE" id="PS51257">
    <property type="entry name" value="PROKAR_LIPOPROTEIN"/>
    <property type="match status" value="1"/>
</dbReference>
<dbReference type="PANTHER" id="PTHR11062:SF227">
    <property type="entry name" value="GLUCURONOSYLTRANSFERASE OS02G0520750-RELATED"/>
    <property type="match status" value="1"/>
</dbReference>
<dbReference type="AlphaFoldDB" id="A0A0D3F5R0"/>
<organism evidence="8">
    <name type="scientific">Oryza barthii</name>
    <dbReference type="NCBI Taxonomy" id="65489"/>
    <lineage>
        <taxon>Eukaryota</taxon>
        <taxon>Viridiplantae</taxon>
        <taxon>Streptophyta</taxon>
        <taxon>Embryophyta</taxon>
        <taxon>Tracheophyta</taxon>
        <taxon>Spermatophyta</taxon>
        <taxon>Magnoliopsida</taxon>
        <taxon>Liliopsida</taxon>
        <taxon>Poales</taxon>
        <taxon>Poaceae</taxon>
        <taxon>BOP clade</taxon>
        <taxon>Oryzoideae</taxon>
        <taxon>Oryzeae</taxon>
        <taxon>Oryzinae</taxon>
        <taxon>Oryza</taxon>
    </lineage>
</organism>
<dbReference type="InterPro" id="IPR040911">
    <property type="entry name" value="Exostosin_GT47"/>
</dbReference>
<keyword evidence="3" id="KW-0808">Transferase</keyword>
<comment type="subcellular location">
    <subcellularLocation>
        <location evidence="1">Golgi apparatus membrane</location>
        <topology evidence="1">Single-pass type II membrane protein</topology>
    </subcellularLocation>
</comment>
<evidence type="ECO:0000256" key="4">
    <source>
        <dbReference type="ARBA" id="ARBA00022968"/>
    </source>
</evidence>
<dbReference type="PaxDb" id="65489-OBART02G18430.1"/>
<evidence type="ECO:0000313" key="8">
    <source>
        <dbReference type="EnsemblPlants" id="OBART02G18430.1"/>
    </source>
</evidence>
<dbReference type="Proteomes" id="UP000026960">
    <property type="component" value="Chromosome 2"/>
</dbReference>
<dbReference type="eggNOG" id="KOG1021">
    <property type="taxonomic scope" value="Eukaryota"/>
</dbReference>
<dbReference type="Pfam" id="PF03016">
    <property type="entry name" value="Exostosin_GT47"/>
    <property type="match status" value="2"/>
</dbReference>
<reference evidence="8" key="2">
    <citation type="submission" date="2015-03" db="UniProtKB">
        <authorList>
            <consortium name="EnsemblPlants"/>
        </authorList>
    </citation>
    <scope>IDENTIFICATION</scope>
</reference>
<feature type="signal peptide" evidence="6">
    <location>
        <begin position="1"/>
        <end position="33"/>
    </location>
</feature>
<dbReference type="HOGENOM" id="CLU_344005_0_0_1"/>
<feature type="domain" description="Exostosin GT47" evidence="7">
    <location>
        <begin position="422"/>
        <end position="716"/>
    </location>
</feature>
<keyword evidence="3" id="KW-0328">Glycosyltransferase</keyword>
<keyword evidence="5" id="KW-0333">Golgi apparatus</keyword>
<accession>A0A0D3F5R0</accession>
<dbReference type="STRING" id="65489.A0A0D3F5R0"/>
<name>A0A0D3F5R0_9ORYZ</name>
<reference evidence="8" key="1">
    <citation type="journal article" date="2009" name="Rice">
        <title>De Novo Next Generation Sequencing of Plant Genomes.</title>
        <authorList>
            <person name="Rounsley S."/>
            <person name="Marri P.R."/>
            <person name="Yu Y."/>
            <person name="He R."/>
            <person name="Sisneros N."/>
            <person name="Goicoechea J.L."/>
            <person name="Lee S.J."/>
            <person name="Angelova A."/>
            <person name="Kudrna D."/>
            <person name="Luo M."/>
            <person name="Affourtit J."/>
            <person name="Desany B."/>
            <person name="Knight J."/>
            <person name="Niazi F."/>
            <person name="Egholm M."/>
            <person name="Wing R.A."/>
        </authorList>
    </citation>
    <scope>NUCLEOTIDE SEQUENCE [LARGE SCALE GENOMIC DNA]</scope>
    <source>
        <strain evidence="8">cv. IRGC 105608</strain>
    </source>
</reference>
<dbReference type="EnsemblPlants" id="OBART02G18430.1">
    <property type="protein sequence ID" value="OBART02G18430.1"/>
    <property type="gene ID" value="OBART02G18430"/>
</dbReference>
<dbReference type="InterPro" id="IPR004263">
    <property type="entry name" value="Exostosin"/>
</dbReference>
<sequence length="789" mass="89033">MVGARAGRVPAAAAAVLIVAACVFSSLAGAAAAAEVVGGAAQGNTERISGSAGDVLEDNPVGRLKVFVYDLPSKYNKRIVAKDPRCLNHMFAAEIFMHRFLLSSAVRTLNPEQADWFYAPVYTTCDLTHAGLPLPFKSPRMMRSAIQFLSRKWPFWNRTDGADHFFVVPHDFGACFHYQEEKAIERGILPLLRRATLVQTFGQKNHVCLKEGSITIPPYAPPQKMQAHLIPPDTPRSIFVYFRGLFYDNGNDPEGGYYARGARASLWENFKNNPLFDISTEHPATYYEDMQRSVFCLCPLGWAPWSPRLVEAVVFGCIPVIIADDIVLPFADAIPWDEIGVFVDEEDVPRLDSILTSIPIDDILRKQRLLANPSMKQAMLFPQPAQPRDAFHQILNGLARKLPHPDSVYLKPGEKHLNWTAGPVFVYDLPSKYNKRIVAKDPRCLNHMFAAEIFMHRFLLSSAVRTLNPEQADWFYAPVYTTCDLTHAGLPLPFKSPRMMRSAIQFLSRKWPFWNRTDGADHFFVVPHDFGACFHYQEEKAIERGILPLLRRATLVQTFGQKNHVCLKEGSITIPPYAPPQKMQAHLIPPDTPRSIFVYFRGLFYDNGNDPEGGYYARGARASLWENFKNNPLFDISTEHPATYYEDMQRSVFCLCPLGWAPWSPRLVEAVVFGCIPVIIADDIVLPFADAIPWDEIGVFVDEEDVPRLDSILTSIPIDDILRKQRLLANPSMKQAMLFPQPAQPRDAFHQILNGLARKLPHPDSVYLKPGEKHLNWTAGPVADLKPWK</sequence>
<keyword evidence="9" id="KW-1185">Reference proteome</keyword>
<evidence type="ECO:0000259" key="7">
    <source>
        <dbReference type="Pfam" id="PF03016"/>
    </source>
</evidence>
<dbReference type="Gramene" id="OBART02G18430.1">
    <property type="protein sequence ID" value="OBART02G18430.1"/>
    <property type="gene ID" value="OBART02G18430"/>
</dbReference>
<evidence type="ECO:0000256" key="6">
    <source>
        <dbReference type="SAM" id="SignalP"/>
    </source>
</evidence>
<comment type="similarity">
    <text evidence="2">Belongs to the glycosyltransferase 47 family.</text>
</comment>
<keyword evidence="6" id="KW-0732">Signal</keyword>
<proteinExistence type="inferred from homology"/>
<dbReference type="GO" id="GO:0000139">
    <property type="term" value="C:Golgi membrane"/>
    <property type="evidence" value="ECO:0007669"/>
    <property type="project" value="UniProtKB-SubCell"/>
</dbReference>